<dbReference type="PANTHER" id="PTHR33885">
    <property type="entry name" value="PHAGE SHOCK PROTEIN C"/>
    <property type="match status" value="1"/>
</dbReference>
<feature type="domain" description="Phage shock protein PspC N-terminal" evidence="7">
    <location>
        <begin position="5"/>
        <end position="64"/>
    </location>
</feature>
<dbReference type="AlphaFoldDB" id="A0A0A5FSF7"/>
<dbReference type="eggNOG" id="COG1983">
    <property type="taxonomic scope" value="Bacteria"/>
</dbReference>
<reference evidence="8 9" key="1">
    <citation type="submission" date="2013-08" db="EMBL/GenBank/DDBJ databases">
        <authorList>
            <person name="Huang J."/>
            <person name="Wang G."/>
        </authorList>
    </citation>
    <scope>NUCLEOTIDE SEQUENCE [LARGE SCALE GENOMIC DNA]</scope>
    <source>
        <strain evidence="8 9">BH030004</strain>
    </source>
</reference>
<protein>
    <recommendedName>
        <fullName evidence="7">Phage shock protein PspC N-terminal domain-containing protein</fullName>
    </recommendedName>
</protein>
<keyword evidence="4 6" id="KW-1133">Transmembrane helix</keyword>
<comment type="subcellular location">
    <subcellularLocation>
        <location evidence="1">Cell membrane</location>
        <topology evidence="1">Single-pass membrane protein</topology>
    </subcellularLocation>
</comment>
<comment type="caution">
    <text evidence="8">The sequence shown here is derived from an EMBL/GenBank/DDBJ whole genome shotgun (WGS) entry which is preliminary data.</text>
</comment>
<evidence type="ECO:0000313" key="9">
    <source>
        <dbReference type="Proteomes" id="UP000030403"/>
    </source>
</evidence>
<keyword evidence="3 6" id="KW-0812">Transmembrane</keyword>
<dbReference type="InterPro" id="IPR052027">
    <property type="entry name" value="PspC"/>
</dbReference>
<keyword evidence="2" id="KW-1003">Cell membrane</keyword>
<feature type="transmembrane region" description="Helical" evidence="6">
    <location>
        <begin position="33"/>
        <end position="61"/>
    </location>
</feature>
<keyword evidence="9" id="KW-1185">Reference proteome</keyword>
<dbReference type="InterPro" id="IPR007168">
    <property type="entry name" value="Phageshock_PspC_N"/>
</dbReference>
<evidence type="ECO:0000256" key="4">
    <source>
        <dbReference type="ARBA" id="ARBA00022989"/>
    </source>
</evidence>
<gene>
    <name evidence="8" type="ORF">N783_21960</name>
</gene>
<proteinExistence type="predicted"/>
<evidence type="ECO:0000256" key="1">
    <source>
        <dbReference type="ARBA" id="ARBA00004162"/>
    </source>
</evidence>
<keyword evidence="5 6" id="KW-0472">Membrane</keyword>
<dbReference type="GO" id="GO:0005886">
    <property type="term" value="C:plasma membrane"/>
    <property type="evidence" value="ECO:0007669"/>
    <property type="project" value="UniProtKB-SubCell"/>
</dbReference>
<dbReference type="STRING" id="1385511.GCA_000425225_01826"/>
<dbReference type="PANTHER" id="PTHR33885:SF3">
    <property type="entry name" value="PHAGE SHOCK PROTEIN C"/>
    <property type="match status" value="1"/>
</dbReference>
<sequence length="69" mass="7669">MEKQKRLTKSREDKMISGVLGGASKYLEMDSTLLRILFIVILAVTGGLPFILIYVAAAFIMPYEGEETT</sequence>
<name>A0A0A5FSF7_9BACI</name>
<evidence type="ECO:0000256" key="5">
    <source>
        <dbReference type="ARBA" id="ARBA00023136"/>
    </source>
</evidence>
<evidence type="ECO:0000256" key="2">
    <source>
        <dbReference type="ARBA" id="ARBA00022475"/>
    </source>
</evidence>
<evidence type="ECO:0000313" key="8">
    <source>
        <dbReference type="EMBL" id="KGX83716.1"/>
    </source>
</evidence>
<evidence type="ECO:0000256" key="3">
    <source>
        <dbReference type="ARBA" id="ARBA00022692"/>
    </source>
</evidence>
<dbReference type="RefSeq" id="WP_027445856.1">
    <property type="nucleotide sequence ID" value="NZ_AULJ01000018.1"/>
</dbReference>
<organism evidence="8 9">
    <name type="scientific">Pontibacillus marinus BH030004 = DSM 16465</name>
    <dbReference type="NCBI Taxonomy" id="1385511"/>
    <lineage>
        <taxon>Bacteria</taxon>
        <taxon>Bacillati</taxon>
        <taxon>Bacillota</taxon>
        <taxon>Bacilli</taxon>
        <taxon>Bacillales</taxon>
        <taxon>Bacillaceae</taxon>
        <taxon>Pontibacillus</taxon>
    </lineage>
</organism>
<accession>A0A0A5FSF7</accession>
<dbReference type="Pfam" id="PF04024">
    <property type="entry name" value="PspC"/>
    <property type="match status" value="1"/>
</dbReference>
<dbReference type="OrthoDB" id="9815286at2"/>
<dbReference type="EMBL" id="AVPF01000087">
    <property type="protein sequence ID" value="KGX83716.1"/>
    <property type="molecule type" value="Genomic_DNA"/>
</dbReference>
<evidence type="ECO:0000259" key="7">
    <source>
        <dbReference type="Pfam" id="PF04024"/>
    </source>
</evidence>
<evidence type="ECO:0000256" key="6">
    <source>
        <dbReference type="SAM" id="Phobius"/>
    </source>
</evidence>
<dbReference type="Proteomes" id="UP000030403">
    <property type="component" value="Unassembled WGS sequence"/>
</dbReference>